<dbReference type="VEuPathDB" id="FungiDB:A9K55_006191"/>
<accession>A0A2H4SDB7</accession>
<feature type="compositionally biased region" description="Basic residues" evidence="1">
    <location>
        <begin position="1"/>
        <end position="12"/>
    </location>
</feature>
<organism evidence="2 3">
    <name type="scientific">Cordyceps militaris</name>
    <name type="common">Caterpillar fungus</name>
    <name type="synonym">Clavaria militaris</name>
    <dbReference type="NCBI Taxonomy" id="73501"/>
    <lineage>
        <taxon>Eukaryota</taxon>
        <taxon>Fungi</taxon>
        <taxon>Dikarya</taxon>
        <taxon>Ascomycota</taxon>
        <taxon>Pezizomycotina</taxon>
        <taxon>Sordariomycetes</taxon>
        <taxon>Hypocreomycetidae</taxon>
        <taxon>Hypocreales</taxon>
        <taxon>Cordycipitaceae</taxon>
        <taxon>Cordyceps</taxon>
    </lineage>
</organism>
<feature type="region of interest" description="Disordered" evidence="1">
    <location>
        <begin position="1"/>
        <end position="23"/>
    </location>
</feature>
<gene>
    <name evidence="2" type="ORF">A9K55_006191</name>
</gene>
<proteinExistence type="predicted"/>
<evidence type="ECO:0000313" key="3">
    <source>
        <dbReference type="Proteomes" id="UP000323067"/>
    </source>
</evidence>
<dbReference type="AlphaFoldDB" id="A0A2H4SDB7"/>
<evidence type="ECO:0000313" key="2">
    <source>
        <dbReference type="EMBL" id="ATY61096.1"/>
    </source>
</evidence>
<sequence>MSPARRQRKPRNDRRGRYSDDKGRNGKKENRCYKQDCYAKCCYATLEGQRAYASYCLAHACQLGPPKCQRMKERGDKYCSEHATCAIDGCFVQPTRLSDETLPWHCERHKCRYPGCSCGAPSGSGLCSTHMTLCSVAGCLGQRRPDSALCEAHERATRNTASPLEDTPPYPDMHQRDAENWHSNEPSHADNVCRLPGCNQQRQTKDGGESNWCENHTCESYMCLQSRCHRQPSMRTCAQHACAVERCDRAALHHGAFCGRHGCGADNCAGYKETSSWFCHEHECARLRCTNKAVAGTDRCLLHLEQGGSMRNEATKTKPRGRGRGRGGGGGGDDDDGGPRPRDASPPVVILNGGPYSSSPWSRPCWEEDRAGRRRGSPACSYDCVDDGRGDHARCRDRAMRDYNKRYPFGD</sequence>
<dbReference type="Proteomes" id="UP000323067">
    <property type="component" value="Chromosome vi"/>
</dbReference>
<reference evidence="2 3" key="1">
    <citation type="journal article" date="2017" name="BMC Genomics">
        <title>Chromosome level assembly and secondary metabolite potential of the parasitic fungus Cordyceps militaris.</title>
        <authorList>
            <person name="Kramer G.J."/>
            <person name="Nodwell J.R."/>
        </authorList>
    </citation>
    <scope>NUCLEOTIDE SEQUENCE [LARGE SCALE GENOMIC DNA]</scope>
    <source>
        <strain evidence="2 3">ATCC 34164</strain>
    </source>
</reference>
<feature type="region of interest" description="Disordered" evidence="1">
    <location>
        <begin position="311"/>
        <end position="379"/>
    </location>
</feature>
<name>A0A2H4SDB7_CORMI</name>
<evidence type="ECO:0000256" key="1">
    <source>
        <dbReference type="SAM" id="MobiDB-lite"/>
    </source>
</evidence>
<protein>
    <submittedName>
        <fullName evidence="2">Uncharacterized protein</fullName>
    </submittedName>
</protein>
<feature type="compositionally biased region" description="Basic and acidic residues" evidence="1">
    <location>
        <begin position="13"/>
        <end position="23"/>
    </location>
</feature>
<dbReference type="OrthoDB" id="4847120at2759"/>
<dbReference type="EMBL" id="CP023323">
    <property type="protein sequence ID" value="ATY61096.1"/>
    <property type="molecule type" value="Genomic_DNA"/>
</dbReference>